<dbReference type="EMBL" id="QXED01000005">
    <property type="protein sequence ID" value="RIV21382.1"/>
    <property type="molecule type" value="Genomic_DNA"/>
</dbReference>
<evidence type="ECO:0000256" key="1">
    <source>
        <dbReference type="SAM" id="MobiDB-lite"/>
    </source>
</evidence>
<feature type="region of interest" description="Disordered" evidence="1">
    <location>
        <begin position="1"/>
        <end position="62"/>
    </location>
</feature>
<dbReference type="Proteomes" id="UP000283523">
    <property type="component" value="Unassembled WGS sequence"/>
</dbReference>
<feature type="compositionally biased region" description="Basic residues" evidence="1">
    <location>
        <begin position="53"/>
        <end position="62"/>
    </location>
</feature>
<dbReference type="RefSeq" id="WP_119669176.1">
    <property type="nucleotide sequence ID" value="NZ_QXED01000005.1"/>
</dbReference>
<keyword evidence="3" id="KW-1185">Reference proteome</keyword>
<proteinExistence type="predicted"/>
<reference evidence="2 3" key="1">
    <citation type="submission" date="2018-08" db="EMBL/GenBank/DDBJ databases">
        <title>Fibrisoma montanum sp. nov., isolated from Danxia mountain soil.</title>
        <authorList>
            <person name="Huang Y."/>
        </authorList>
    </citation>
    <scope>NUCLEOTIDE SEQUENCE [LARGE SCALE GENOMIC DNA]</scope>
    <source>
        <strain evidence="2 3">HYT19</strain>
    </source>
</reference>
<accession>A0A418M691</accession>
<dbReference type="AlphaFoldDB" id="A0A418M691"/>
<sequence>MATKTNPHAAPDGGPKEGRFDAWWEWEKEREQERRDALTTEERDQEDKEARQIRRRRASELS</sequence>
<comment type="caution">
    <text evidence="2">The sequence shown here is derived from an EMBL/GenBank/DDBJ whole genome shotgun (WGS) entry which is preliminary data.</text>
</comment>
<evidence type="ECO:0000313" key="3">
    <source>
        <dbReference type="Proteomes" id="UP000283523"/>
    </source>
</evidence>
<organism evidence="2 3">
    <name type="scientific">Fibrisoma montanum</name>
    <dbReference type="NCBI Taxonomy" id="2305895"/>
    <lineage>
        <taxon>Bacteria</taxon>
        <taxon>Pseudomonadati</taxon>
        <taxon>Bacteroidota</taxon>
        <taxon>Cytophagia</taxon>
        <taxon>Cytophagales</taxon>
        <taxon>Spirosomataceae</taxon>
        <taxon>Fibrisoma</taxon>
    </lineage>
</organism>
<protein>
    <submittedName>
        <fullName evidence="2">Uncharacterized protein</fullName>
    </submittedName>
</protein>
<evidence type="ECO:0000313" key="2">
    <source>
        <dbReference type="EMBL" id="RIV21382.1"/>
    </source>
</evidence>
<feature type="compositionally biased region" description="Basic and acidic residues" evidence="1">
    <location>
        <begin position="14"/>
        <end position="52"/>
    </location>
</feature>
<gene>
    <name evidence="2" type="ORF">DYU11_18425</name>
</gene>
<name>A0A418M691_9BACT</name>